<evidence type="ECO:0000313" key="2">
    <source>
        <dbReference type="EMBL" id="KAF2455064.1"/>
    </source>
</evidence>
<evidence type="ECO:0000259" key="1">
    <source>
        <dbReference type="Pfam" id="PF01370"/>
    </source>
</evidence>
<dbReference type="PANTHER" id="PTHR48079:SF6">
    <property type="entry name" value="NAD(P)-BINDING DOMAIN-CONTAINING PROTEIN-RELATED"/>
    <property type="match status" value="1"/>
</dbReference>
<organism evidence="2 3">
    <name type="scientific">Lineolata rhizophorae</name>
    <dbReference type="NCBI Taxonomy" id="578093"/>
    <lineage>
        <taxon>Eukaryota</taxon>
        <taxon>Fungi</taxon>
        <taxon>Dikarya</taxon>
        <taxon>Ascomycota</taxon>
        <taxon>Pezizomycotina</taxon>
        <taxon>Dothideomycetes</taxon>
        <taxon>Dothideomycetes incertae sedis</taxon>
        <taxon>Lineolatales</taxon>
        <taxon>Lineolataceae</taxon>
        <taxon>Lineolata</taxon>
    </lineage>
</organism>
<feature type="domain" description="NAD-dependent epimerase/dehydratase" evidence="1">
    <location>
        <begin position="5"/>
        <end position="231"/>
    </location>
</feature>
<proteinExistence type="predicted"/>
<dbReference type="EMBL" id="MU001688">
    <property type="protein sequence ID" value="KAF2455064.1"/>
    <property type="molecule type" value="Genomic_DNA"/>
</dbReference>
<name>A0A6A6NUD3_9PEZI</name>
<dbReference type="GO" id="GO:0004029">
    <property type="term" value="F:aldehyde dehydrogenase (NAD+) activity"/>
    <property type="evidence" value="ECO:0007669"/>
    <property type="project" value="TreeGrafter"/>
</dbReference>
<dbReference type="InterPro" id="IPR036291">
    <property type="entry name" value="NAD(P)-bd_dom_sf"/>
</dbReference>
<dbReference type="GO" id="GO:0005737">
    <property type="term" value="C:cytoplasm"/>
    <property type="evidence" value="ECO:0007669"/>
    <property type="project" value="TreeGrafter"/>
</dbReference>
<sequence>MTRLFVTGATGYIGGDALSAIANAHPEYDITCLVRSSAKGAKVAVQYPKVRFVYGNLDHSDLLAEEAARADIVCHFADADHPGSAAALMKGLQKHTPMSPGYMIHTSGTGILTVDDMQRSTYGASAEKVYDDWDGLGVVTSLTDAALHRDVDKIVLEGSSNAVKTAIVCPPTIYGPGRGPDNTRSNQVYNMAMQTLKMGHAFQVGEGKSIWCEIHVHDLSNLYLALVEQAASCGGSATWGTEGYYFAENGEFVWGDIAKTIAESAHKEGLIKDKEVKSLSVEDANALMMGIGAILWGTNSRSKAVRARKLLGWTPSGRPLKEMIPEIVEGEAKALGLIKGHAAQAAGV</sequence>
<accession>A0A6A6NUD3</accession>
<protein>
    <submittedName>
        <fullName evidence="2">NAD dependent epimerase/dehydratase family protein</fullName>
    </submittedName>
</protein>
<dbReference type="OrthoDB" id="2130169at2759"/>
<dbReference type="PANTHER" id="PTHR48079">
    <property type="entry name" value="PROTEIN YEEZ"/>
    <property type="match status" value="1"/>
</dbReference>
<keyword evidence="3" id="KW-1185">Reference proteome</keyword>
<dbReference type="SUPFAM" id="SSF51735">
    <property type="entry name" value="NAD(P)-binding Rossmann-fold domains"/>
    <property type="match status" value="1"/>
</dbReference>
<dbReference type="AlphaFoldDB" id="A0A6A6NUD3"/>
<dbReference type="Gene3D" id="3.40.50.720">
    <property type="entry name" value="NAD(P)-binding Rossmann-like Domain"/>
    <property type="match status" value="1"/>
</dbReference>
<dbReference type="InterPro" id="IPR001509">
    <property type="entry name" value="Epimerase_deHydtase"/>
</dbReference>
<dbReference type="Proteomes" id="UP000799766">
    <property type="component" value="Unassembled WGS sequence"/>
</dbReference>
<gene>
    <name evidence="2" type="ORF">BDY21DRAFT_387186</name>
</gene>
<reference evidence="2" key="1">
    <citation type="journal article" date="2020" name="Stud. Mycol.">
        <title>101 Dothideomycetes genomes: a test case for predicting lifestyles and emergence of pathogens.</title>
        <authorList>
            <person name="Haridas S."/>
            <person name="Albert R."/>
            <person name="Binder M."/>
            <person name="Bloem J."/>
            <person name="Labutti K."/>
            <person name="Salamov A."/>
            <person name="Andreopoulos B."/>
            <person name="Baker S."/>
            <person name="Barry K."/>
            <person name="Bills G."/>
            <person name="Bluhm B."/>
            <person name="Cannon C."/>
            <person name="Castanera R."/>
            <person name="Culley D."/>
            <person name="Daum C."/>
            <person name="Ezra D."/>
            <person name="Gonzalez J."/>
            <person name="Henrissat B."/>
            <person name="Kuo A."/>
            <person name="Liang C."/>
            <person name="Lipzen A."/>
            <person name="Lutzoni F."/>
            <person name="Magnuson J."/>
            <person name="Mondo S."/>
            <person name="Nolan M."/>
            <person name="Ohm R."/>
            <person name="Pangilinan J."/>
            <person name="Park H.-J."/>
            <person name="Ramirez L."/>
            <person name="Alfaro M."/>
            <person name="Sun H."/>
            <person name="Tritt A."/>
            <person name="Yoshinaga Y."/>
            <person name="Zwiers L.-H."/>
            <person name="Turgeon B."/>
            <person name="Goodwin S."/>
            <person name="Spatafora J."/>
            <person name="Crous P."/>
            <person name="Grigoriev I."/>
        </authorList>
    </citation>
    <scope>NUCLEOTIDE SEQUENCE</scope>
    <source>
        <strain evidence="2">ATCC 16933</strain>
    </source>
</reference>
<dbReference type="Pfam" id="PF01370">
    <property type="entry name" value="Epimerase"/>
    <property type="match status" value="1"/>
</dbReference>
<dbReference type="InterPro" id="IPR051783">
    <property type="entry name" value="NAD(P)-dependent_oxidoreduct"/>
</dbReference>
<evidence type="ECO:0000313" key="3">
    <source>
        <dbReference type="Proteomes" id="UP000799766"/>
    </source>
</evidence>